<feature type="domain" description="HAT C-terminal dimerisation" evidence="1">
    <location>
        <begin position="138"/>
        <end position="190"/>
    </location>
</feature>
<dbReference type="Pfam" id="PF05699">
    <property type="entry name" value="Dimer_Tnp_hAT"/>
    <property type="match status" value="1"/>
</dbReference>
<protein>
    <recommendedName>
        <fullName evidence="5">HAT C-terminal dimerisation domain-containing protein</fullName>
    </recommendedName>
</protein>
<dbReference type="Proteomes" id="UP001281410">
    <property type="component" value="Unassembled WGS sequence"/>
</dbReference>
<dbReference type="AlphaFoldDB" id="A0AAE0B2G9"/>
<gene>
    <name evidence="3" type="ORF">Dsin_007951</name>
</gene>
<dbReference type="EMBL" id="JANJYJ010000002">
    <property type="protein sequence ID" value="KAK3228089.1"/>
    <property type="molecule type" value="Genomic_DNA"/>
</dbReference>
<dbReference type="InterPro" id="IPR025398">
    <property type="entry name" value="DUF4371"/>
</dbReference>
<dbReference type="InterPro" id="IPR008906">
    <property type="entry name" value="HATC_C_dom"/>
</dbReference>
<organism evidence="3 4">
    <name type="scientific">Dipteronia sinensis</name>
    <dbReference type="NCBI Taxonomy" id="43782"/>
    <lineage>
        <taxon>Eukaryota</taxon>
        <taxon>Viridiplantae</taxon>
        <taxon>Streptophyta</taxon>
        <taxon>Embryophyta</taxon>
        <taxon>Tracheophyta</taxon>
        <taxon>Spermatophyta</taxon>
        <taxon>Magnoliopsida</taxon>
        <taxon>eudicotyledons</taxon>
        <taxon>Gunneridae</taxon>
        <taxon>Pentapetalae</taxon>
        <taxon>rosids</taxon>
        <taxon>malvids</taxon>
        <taxon>Sapindales</taxon>
        <taxon>Sapindaceae</taxon>
        <taxon>Hippocastanoideae</taxon>
        <taxon>Acereae</taxon>
        <taxon>Dipteronia</taxon>
    </lineage>
</organism>
<feature type="domain" description="DUF4371" evidence="2">
    <location>
        <begin position="21"/>
        <end position="98"/>
    </location>
</feature>
<dbReference type="Pfam" id="PF14291">
    <property type="entry name" value="DUF4371"/>
    <property type="match status" value="1"/>
</dbReference>
<comment type="caution">
    <text evidence="3">The sequence shown here is derived from an EMBL/GenBank/DDBJ whole genome shotgun (WGS) entry which is preliminary data.</text>
</comment>
<reference evidence="3" key="1">
    <citation type="journal article" date="2023" name="Plant J.">
        <title>Genome sequences and population genomics provide insights into the demographic history, inbreeding, and mutation load of two 'living fossil' tree species of Dipteronia.</title>
        <authorList>
            <person name="Feng Y."/>
            <person name="Comes H.P."/>
            <person name="Chen J."/>
            <person name="Zhu S."/>
            <person name="Lu R."/>
            <person name="Zhang X."/>
            <person name="Li P."/>
            <person name="Qiu J."/>
            <person name="Olsen K.M."/>
            <person name="Qiu Y."/>
        </authorList>
    </citation>
    <scope>NUCLEOTIDE SEQUENCE</scope>
    <source>
        <strain evidence="3">NBL</strain>
    </source>
</reference>
<evidence type="ECO:0008006" key="5">
    <source>
        <dbReference type="Google" id="ProtNLM"/>
    </source>
</evidence>
<evidence type="ECO:0000313" key="3">
    <source>
        <dbReference type="EMBL" id="KAK3228089.1"/>
    </source>
</evidence>
<dbReference type="PANTHER" id="PTHR45749:SF26">
    <property type="entry name" value="ZINC FINGER MYM-TYPE PROTEIN 1-LIKE"/>
    <property type="match status" value="1"/>
</dbReference>
<proteinExistence type="predicted"/>
<name>A0AAE0B2G9_9ROSI</name>
<dbReference type="SUPFAM" id="SSF53098">
    <property type="entry name" value="Ribonuclease H-like"/>
    <property type="match status" value="1"/>
</dbReference>
<evidence type="ECO:0000259" key="2">
    <source>
        <dbReference type="Pfam" id="PF14291"/>
    </source>
</evidence>
<dbReference type="InterPro" id="IPR012337">
    <property type="entry name" value="RNaseH-like_sf"/>
</dbReference>
<evidence type="ECO:0000259" key="1">
    <source>
        <dbReference type="Pfam" id="PF05699"/>
    </source>
</evidence>
<dbReference type="GO" id="GO:0046983">
    <property type="term" value="F:protein dimerization activity"/>
    <property type="evidence" value="ECO:0007669"/>
    <property type="project" value="InterPro"/>
</dbReference>
<dbReference type="PANTHER" id="PTHR45749">
    <property type="match status" value="1"/>
</dbReference>
<evidence type="ECO:0000313" key="4">
    <source>
        <dbReference type="Proteomes" id="UP001281410"/>
    </source>
</evidence>
<accession>A0AAE0B2G9</accession>
<sequence length="191" mass="21946">MGGYGVKEGKANIVLVGDMSVDVLSDMVRKKIREEVGDAKFSILVDKALDEFNREQMAIILCFVDREGFIRERFFQMVGVNETSAPTLKNAISKDFSGSEIDTLRRQLEHYELDVPNDSEFQNISSLSELCHRLFETFHLIDRLIRLVLTLPVSTATIERAYSAMKFIKTTLRNKMEDEFLASCMMIYIER</sequence>
<keyword evidence="4" id="KW-1185">Reference proteome</keyword>